<accession>F4PYF0</accession>
<dbReference type="PROSITE" id="PS50194">
    <property type="entry name" value="FILAMIN_REPEAT"/>
    <property type="match status" value="2"/>
</dbReference>
<dbReference type="Pfam" id="PF13246">
    <property type="entry name" value="Cation_ATPase"/>
    <property type="match status" value="1"/>
</dbReference>
<dbReference type="Pfam" id="PF00022">
    <property type="entry name" value="Actin"/>
    <property type="match status" value="1"/>
</dbReference>
<dbReference type="Gene3D" id="3.40.1110.10">
    <property type="entry name" value="Calcium-transporting ATPase, cytoplasmic domain N"/>
    <property type="match status" value="1"/>
</dbReference>
<evidence type="ECO:0000256" key="10">
    <source>
        <dbReference type="ARBA" id="ARBA00022989"/>
    </source>
</evidence>
<dbReference type="InterPro" id="IPR008250">
    <property type="entry name" value="ATPase_P-typ_transduc_dom_A_sf"/>
</dbReference>
<dbReference type="FunFam" id="2.60.40.10:FF:001987">
    <property type="entry name" value="Gelation factor"/>
    <property type="match status" value="1"/>
</dbReference>
<dbReference type="Gene3D" id="1.20.1110.10">
    <property type="entry name" value="Calcium-transporting ATPase, transmembrane domain"/>
    <property type="match status" value="1"/>
</dbReference>
<dbReference type="GO" id="GO:0016887">
    <property type="term" value="F:ATP hydrolysis activity"/>
    <property type="evidence" value="ECO:0007669"/>
    <property type="project" value="InterPro"/>
</dbReference>
<dbReference type="PANTHER" id="PTHR24093:SF477">
    <property type="entry name" value="CALCIUM-TRANSPORTING ATPASE"/>
    <property type="match status" value="1"/>
</dbReference>
<comment type="subcellular location">
    <subcellularLocation>
        <location evidence="1">Membrane</location>
        <topology evidence="1">Multi-pass membrane protein</topology>
    </subcellularLocation>
</comment>
<feature type="transmembrane region" description="Helical" evidence="16">
    <location>
        <begin position="1128"/>
        <end position="1153"/>
    </location>
</feature>
<dbReference type="Proteomes" id="UP000007797">
    <property type="component" value="Unassembled WGS sequence"/>
</dbReference>
<dbReference type="InterPro" id="IPR004001">
    <property type="entry name" value="Actin_CS"/>
</dbReference>
<comment type="function">
    <text evidence="13">Actins are highly conserved proteins that are involved in various types of cell motility and are ubiquitously expressed in all eukaryotic cells. Multiple isoforms are involved in various cellular functions such as cytoskeleton structure, cell mobility, chromosome movement and muscle contraction.</text>
</comment>
<evidence type="ECO:0000256" key="3">
    <source>
        <dbReference type="ARBA" id="ARBA00022448"/>
    </source>
</evidence>
<feature type="transmembrane region" description="Helical" evidence="16">
    <location>
        <begin position="1622"/>
        <end position="1641"/>
    </location>
</feature>
<feature type="domain" description="Cation-transporting P-type ATPase C-terminal" evidence="18">
    <location>
        <begin position="1574"/>
        <end position="1748"/>
    </location>
</feature>
<dbReference type="InterPro" id="IPR014756">
    <property type="entry name" value="Ig_E-set"/>
</dbReference>
<feature type="repeat" description="Filamin" evidence="14">
    <location>
        <begin position="350"/>
        <end position="451"/>
    </location>
</feature>
<evidence type="ECO:0000256" key="15">
    <source>
        <dbReference type="RuleBase" id="RU000487"/>
    </source>
</evidence>
<dbReference type="Gene3D" id="1.20.1260.60">
    <property type="entry name" value="Vacuolar protein sorting-associated protein Ist1"/>
    <property type="match status" value="1"/>
</dbReference>
<dbReference type="Pfam" id="PF00122">
    <property type="entry name" value="E1-E2_ATPase"/>
    <property type="match status" value="1"/>
</dbReference>
<dbReference type="GO" id="GO:0005911">
    <property type="term" value="C:cell-cell junction"/>
    <property type="evidence" value="ECO:0007669"/>
    <property type="project" value="UniProtKB-ARBA"/>
</dbReference>
<keyword evidence="20" id="KW-1185">Reference proteome</keyword>
<dbReference type="NCBIfam" id="TIGR01517">
    <property type="entry name" value="ATPase-IIB_Ca"/>
    <property type="match status" value="1"/>
</dbReference>
<dbReference type="InterPro" id="IPR005061">
    <property type="entry name" value="Ist1"/>
</dbReference>
<dbReference type="PROSITE" id="PS00154">
    <property type="entry name" value="ATPASE_E1_E2"/>
    <property type="match status" value="1"/>
</dbReference>
<dbReference type="GO" id="GO:0051591">
    <property type="term" value="P:response to cAMP"/>
    <property type="evidence" value="ECO:0007669"/>
    <property type="project" value="UniProtKB-ARBA"/>
</dbReference>
<evidence type="ECO:0000256" key="14">
    <source>
        <dbReference type="PROSITE-ProRule" id="PRU00087"/>
    </source>
</evidence>
<gene>
    <name evidence="19" type="ORF">DFA_02204</name>
</gene>
<keyword evidence="6" id="KW-0547">Nucleotide-binding</keyword>
<keyword evidence="10 16" id="KW-1133">Transmembrane helix</keyword>
<dbReference type="InterPro" id="IPR044492">
    <property type="entry name" value="P_typ_ATPase_HD_dom"/>
</dbReference>
<dbReference type="SUPFAM" id="SSF81296">
    <property type="entry name" value="E set domains"/>
    <property type="match status" value="2"/>
</dbReference>
<evidence type="ECO:0000256" key="16">
    <source>
        <dbReference type="SAM" id="Phobius"/>
    </source>
</evidence>
<dbReference type="NCBIfam" id="TIGR01494">
    <property type="entry name" value="ATPase_P-type"/>
    <property type="match status" value="1"/>
</dbReference>
<dbReference type="Gene3D" id="3.90.640.10">
    <property type="entry name" value="Actin, Chain A, domain 4"/>
    <property type="match status" value="1"/>
</dbReference>
<feature type="transmembrane region" description="Helical" evidence="16">
    <location>
        <begin position="1549"/>
        <end position="1570"/>
    </location>
</feature>
<dbReference type="InterPro" id="IPR042277">
    <property type="entry name" value="IST1-like"/>
</dbReference>
<dbReference type="PANTHER" id="PTHR24093">
    <property type="entry name" value="CATION TRANSPORTING ATPASE"/>
    <property type="match status" value="1"/>
</dbReference>
<dbReference type="GO" id="GO:0030027">
    <property type="term" value="C:lamellipodium"/>
    <property type="evidence" value="ECO:0007669"/>
    <property type="project" value="UniProtKB-ARBA"/>
</dbReference>
<feature type="transmembrane region" description="Helical" evidence="16">
    <location>
        <begin position="1692"/>
        <end position="1714"/>
    </location>
</feature>
<evidence type="ECO:0000259" key="17">
    <source>
        <dbReference type="Pfam" id="PF00122"/>
    </source>
</evidence>
<evidence type="ECO:0000256" key="11">
    <source>
        <dbReference type="ARBA" id="ARBA00023065"/>
    </source>
</evidence>
<dbReference type="GO" id="GO:0030864">
    <property type="term" value="C:cortical actin cytoskeleton"/>
    <property type="evidence" value="ECO:0007669"/>
    <property type="project" value="UniProtKB-ARBA"/>
</dbReference>
<dbReference type="STRING" id="1054147.F4PYF0"/>
<name>F4PYF0_CACFS</name>
<dbReference type="Pfam" id="PF00689">
    <property type="entry name" value="Cation_ATPase_C"/>
    <property type="match status" value="1"/>
</dbReference>
<dbReference type="GO" id="GO:0005388">
    <property type="term" value="F:P-type calcium transporter activity"/>
    <property type="evidence" value="ECO:0007669"/>
    <property type="project" value="InterPro"/>
</dbReference>
<dbReference type="SMART" id="SM00268">
    <property type="entry name" value="ACTIN"/>
    <property type="match status" value="1"/>
</dbReference>
<dbReference type="GO" id="GO:0032009">
    <property type="term" value="C:early phagosome"/>
    <property type="evidence" value="ECO:0007669"/>
    <property type="project" value="UniProtKB-ARBA"/>
</dbReference>
<feature type="transmembrane region" description="Helical" evidence="16">
    <location>
        <begin position="1582"/>
        <end position="1602"/>
    </location>
</feature>
<dbReference type="SFLD" id="SFLDF00027">
    <property type="entry name" value="p-type_atpase"/>
    <property type="match status" value="1"/>
</dbReference>
<dbReference type="GO" id="GO:0005524">
    <property type="term" value="F:ATP binding"/>
    <property type="evidence" value="ECO:0007669"/>
    <property type="project" value="UniProtKB-KW"/>
</dbReference>
<evidence type="ECO:0000256" key="8">
    <source>
        <dbReference type="ARBA" id="ARBA00022842"/>
    </source>
</evidence>
<dbReference type="InterPro" id="IPR059000">
    <property type="entry name" value="ATPase_P-type_domA"/>
</dbReference>
<sequence length="1764" mass="195022">MTKFTANNMGLLLKLASSRLLLHKNKNIEQGNLHKKEIAELLTLGKEDQARVKTVAVINEDYQTEVLGILIIYCETINNRVRALEGVKICPPDLKEAICSIIFASPYLEKQVELYKIRKRLIEKFGKKFPEECIDCCCINPKIVHRLSNKPPEDSLINYYLSNIAKKHNIAWETPLLPPLVDLQQSIPDLSLSSLAEQLPSTPTNSTIDSSILDFPSVPTAATTAPSSLDLQFPSVPTVIQKANCDANNCKVFGPGLKSGTLTQDSLFTIQSYDTNNQKMTNGGDTYHVLIQGQFGDQIYGTIKDNNDGSYNVSYRPQKVGGYAIAVYLGNTQIKNSPFIANIAQPQQESLPTDALHCRCYGDGLEQGQPKLSSTFTIEARDSKGQVRKVGGDKFYAFIQGPPGIQIHGDVKDNNNGTYTVKYTPPVAGGYAIAVYLEHNQVKDSPWTFFILESSTATTSTVLPPAADDEMDKLWEQTSKLSFEQSQVPPVVESVVPMTISKATLQDNLPTPPPLPPVSKAKKISNLEFLQSINEKCLVIDNGSGVVKAGFAGEDQPRCVFPSIVGYPLHVNVMKSMGKDKYVGDEAQQKRGILSIKYPIEHGIITNWSDMETIWEYTFTNELRVDSSKHPVILTEAPLNPKANREKMLEIMMEYFNVPAVYIAIQAVLSLYASGRTTGTVLDCGDGVCHTVPIYEGYCMSHNVKRLDLGGRDITEYLMRLLTERGYAFTTTAEREIVRDIKEKTSFVSMDYVDSMKQPVTEEVDYTMPDKQVLSIGNERFRCYEPFFNPSLLGMDIQGGGGVQQLLHESIMGCDVDIRKELYKNIVISGGSTKANGFPQRLQAELEHLTNMPVKISAPDNREHSVWCGGSVLGDLSTFSDQWITRQEYQEYALVITVALAFFGYAEWFEGVGIASAVFLATFVSTYSEYKNENSFQELQEKASRIKCNVFRNGNHVQQIYAFDVVVGDYILLQAGDKVPADGKLVAGELYINQSTLNGESELEKKIVAPKDYQPSFKNNFADHYLCFRGSVVEDGEGVLLVDSVGNDTLYGELAIELSKADERESPLQIKLSNLADGISTIGYIGASFIVVSFLFKQLVMDQNYNWPLIKQYVSNYPIVLRDVVNSITLAIIIIVVAVPEGLPMMIAIVLSLNMRKLLKAKVLVRKLLGIETAGSLDILFVDKTGTLTKGTFTPRTFISGSGHTYRGYNQIPTELRDVLSFAVRESTSSVIDEDGQIAGGNASDKALLQFLDKQSLMADFDVEIIREVLFHSERKYSAATLSIPQVGGPSGKPPLGILKCSQKLGTGKIELSCLKGAPEIVISHCTSHFNEDGHIEPISDIDSLTNEMNKLSEQGIRVIAVAVAKEALKEGESLPNNLILVGVVGVHDEIREESKSSIQLAKNAGIQVVMITGDKKETAIAVAHQIGLIQPGEELQPGVVMTSLDLQHVSNDRLKEMIPHLRVVSRALPSDKTRFVQVSQDLHKVVGMTGDGVNDSAALKHADVGFAMGSGSEVSKEAADIVILDDNFASITQAVLYGRTIYKSIQKFIVFQSTINVASTMIVFLGPFMGFDFPLTLIQLLWVNLVMDTLAALAFGGEPALDRYMKEKPIKRDQNIITPRMWFSILGGGPYISIMSVAFLTNDWVESYFTRDGVTSEPVFLTAFFAFFIFLAVINAFNVRTNRLNLFDHLLDNKGFIVVIFFIFCVQIVFTYIGGSVLRTVGLTLNEWVVVIIASLSIIPFDLIRKSLVNLFLSSSTRRIKRD</sequence>
<dbReference type="PROSITE" id="PS00406">
    <property type="entry name" value="ACTINS_1"/>
    <property type="match status" value="1"/>
</dbReference>
<evidence type="ECO:0000256" key="9">
    <source>
        <dbReference type="ARBA" id="ARBA00022967"/>
    </source>
</evidence>
<keyword evidence="5" id="KW-0479">Metal-binding</keyword>
<dbReference type="GeneID" id="14871479"/>
<dbReference type="SUPFAM" id="SSF81653">
    <property type="entry name" value="Calcium ATPase, transduction domain A"/>
    <property type="match status" value="1"/>
</dbReference>
<dbReference type="Pfam" id="PF08282">
    <property type="entry name" value="Hydrolase_3"/>
    <property type="match status" value="1"/>
</dbReference>
<dbReference type="InterPro" id="IPR017868">
    <property type="entry name" value="Filamin/ABP280_repeat-like"/>
</dbReference>
<dbReference type="FunFam" id="1.20.1260.60:FF:000002">
    <property type="entry name" value="Vacuolar protein sorting-associated protein IST1"/>
    <property type="match status" value="1"/>
</dbReference>
<protein>
    <submittedName>
        <fullName evidence="19">P-type ATPase</fullName>
    </submittedName>
</protein>
<dbReference type="Gene3D" id="2.70.150.10">
    <property type="entry name" value="Calcium-transporting ATPase, cytoplasmic transduction domain A"/>
    <property type="match status" value="1"/>
</dbReference>
<dbReference type="GO" id="GO:0061836">
    <property type="term" value="C:intranuclear rod"/>
    <property type="evidence" value="ECO:0007669"/>
    <property type="project" value="UniProtKB-ARBA"/>
</dbReference>
<evidence type="ECO:0000256" key="1">
    <source>
        <dbReference type="ARBA" id="ARBA00004141"/>
    </source>
</evidence>
<evidence type="ECO:0000256" key="12">
    <source>
        <dbReference type="ARBA" id="ARBA00023136"/>
    </source>
</evidence>
<dbReference type="SUPFAM" id="SSF53067">
    <property type="entry name" value="Actin-like ATPase domain"/>
    <property type="match status" value="2"/>
</dbReference>
<comment type="similarity">
    <text evidence="15">Belongs to the actin family.</text>
</comment>
<keyword evidence="3" id="KW-0813">Transport</keyword>
<proteinExistence type="inferred from homology"/>
<dbReference type="EMBL" id="GL883015">
    <property type="protein sequence ID" value="EGG19417.1"/>
    <property type="molecule type" value="Genomic_DNA"/>
</dbReference>
<evidence type="ECO:0000256" key="4">
    <source>
        <dbReference type="ARBA" id="ARBA00022692"/>
    </source>
</evidence>
<feature type="repeat" description="Filamin" evidence="14">
    <location>
        <begin position="242"/>
        <end position="343"/>
    </location>
</feature>
<feature type="transmembrane region" description="Helical" evidence="16">
    <location>
        <begin position="1661"/>
        <end position="1680"/>
    </location>
</feature>
<evidence type="ECO:0000259" key="18">
    <source>
        <dbReference type="Pfam" id="PF00689"/>
    </source>
</evidence>
<dbReference type="SUPFAM" id="SSF56784">
    <property type="entry name" value="HAD-like"/>
    <property type="match status" value="1"/>
</dbReference>
<dbReference type="GO" id="GO:0046872">
    <property type="term" value="F:metal ion binding"/>
    <property type="evidence" value="ECO:0007669"/>
    <property type="project" value="UniProtKB-KW"/>
</dbReference>
<dbReference type="GO" id="GO:0060187">
    <property type="term" value="C:cell pole"/>
    <property type="evidence" value="ECO:0007669"/>
    <property type="project" value="UniProtKB-ARBA"/>
</dbReference>
<dbReference type="InterPro" id="IPR006068">
    <property type="entry name" value="ATPase_P-typ_cation-transptr_C"/>
</dbReference>
<dbReference type="SFLD" id="SFLDG00002">
    <property type="entry name" value="C1.7:_P-type_atpase_like"/>
    <property type="match status" value="1"/>
</dbReference>
<keyword evidence="11" id="KW-0406">Ion transport</keyword>
<dbReference type="SFLD" id="SFLDS00003">
    <property type="entry name" value="Haloacid_Dehalogenase"/>
    <property type="match status" value="1"/>
</dbReference>
<evidence type="ECO:0000313" key="19">
    <source>
        <dbReference type="EMBL" id="EGG19417.1"/>
    </source>
</evidence>
<keyword evidence="4 16" id="KW-0812">Transmembrane</keyword>
<dbReference type="GO" id="GO:0001778">
    <property type="term" value="P:plasma membrane repair"/>
    <property type="evidence" value="ECO:0007669"/>
    <property type="project" value="UniProtKB-ARBA"/>
</dbReference>
<dbReference type="FunFam" id="3.90.640.10:FF:000007">
    <property type="entry name" value="Actin like 7B"/>
    <property type="match status" value="1"/>
</dbReference>
<reference evidence="20" key="1">
    <citation type="journal article" date="2011" name="Genome Res.">
        <title>Phylogeny-wide analysis of social amoeba genomes highlights ancient origins for complex intercellular communication.</title>
        <authorList>
            <person name="Heidel A.J."/>
            <person name="Lawal H.M."/>
            <person name="Felder M."/>
            <person name="Schilde C."/>
            <person name="Helps N.R."/>
            <person name="Tunggal B."/>
            <person name="Rivero F."/>
            <person name="John U."/>
            <person name="Schleicher M."/>
            <person name="Eichinger L."/>
            <person name="Platzer M."/>
            <person name="Noegel A.A."/>
            <person name="Schaap P."/>
            <person name="Gloeckner G."/>
        </authorList>
    </citation>
    <scope>NUCLEOTIDE SEQUENCE [LARGE SCALE GENOMIC DNA]</scope>
    <source>
        <strain evidence="20">SH3</strain>
    </source>
</reference>
<dbReference type="SUPFAM" id="SSF81660">
    <property type="entry name" value="Metal cation-transporting ATPase, ATP-binding domain N"/>
    <property type="match status" value="1"/>
</dbReference>
<dbReference type="InterPro" id="IPR001298">
    <property type="entry name" value="Filamin/ABP280_rpt"/>
</dbReference>
<evidence type="ECO:0000256" key="7">
    <source>
        <dbReference type="ARBA" id="ARBA00022840"/>
    </source>
</evidence>
<feature type="transmembrane region" description="Helical" evidence="16">
    <location>
        <begin position="1726"/>
        <end position="1745"/>
    </location>
</feature>
<dbReference type="GO" id="GO:0001891">
    <property type="term" value="C:phagocytic cup"/>
    <property type="evidence" value="ECO:0007669"/>
    <property type="project" value="UniProtKB-ARBA"/>
</dbReference>
<dbReference type="FunFam" id="3.30.420.40:FF:000291">
    <property type="entry name" value="Actin, alpha skeletal muscle"/>
    <property type="match status" value="1"/>
</dbReference>
<dbReference type="GO" id="GO:0000902">
    <property type="term" value="P:cell morphogenesis"/>
    <property type="evidence" value="ECO:0007669"/>
    <property type="project" value="UniProtKB-ARBA"/>
</dbReference>
<dbReference type="InterPro" id="IPR023299">
    <property type="entry name" value="ATPase_P-typ_cyto_dom_N"/>
</dbReference>
<dbReference type="GO" id="GO:0006909">
    <property type="term" value="P:phagocytosis"/>
    <property type="evidence" value="ECO:0007669"/>
    <property type="project" value="UniProtKB-ARBA"/>
</dbReference>
<dbReference type="KEGG" id="dfa:DFA_02204"/>
<dbReference type="GO" id="GO:0032010">
    <property type="term" value="C:phagolysosome"/>
    <property type="evidence" value="ECO:0007669"/>
    <property type="project" value="UniProtKB-ARBA"/>
</dbReference>
<dbReference type="PRINTS" id="PR00190">
    <property type="entry name" value="ACTIN"/>
</dbReference>
<dbReference type="Pfam" id="PF00630">
    <property type="entry name" value="Filamin"/>
    <property type="match status" value="2"/>
</dbReference>
<evidence type="ECO:0000256" key="2">
    <source>
        <dbReference type="ARBA" id="ARBA00005536"/>
    </source>
</evidence>
<dbReference type="InterPro" id="IPR023298">
    <property type="entry name" value="ATPase_P-typ_TM_dom_sf"/>
</dbReference>
<dbReference type="SUPFAM" id="SSF81665">
    <property type="entry name" value="Calcium ATPase, transmembrane domain M"/>
    <property type="match status" value="1"/>
</dbReference>
<dbReference type="InterPro" id="IPR036412">
    <property type="entry name" value="HAD-like_sf"/>
</dbReference>
<dbReference type="InterPro" id="IPR006408">
    <property type="entry name" value="P-type_ATPase_IIB"/>
</dbReference>
<evidence type="ECO:0000256" key="13">
    <source>
        <dbReference type="ARBA" id="ARBA00025474"/>
    </source>
</evidence>
<dbReference type="InterPro" id="IPR013783">
    <property type="entry name" value="Ig-like_fold"/>
</dbReference>
<keyword evidence="9" id="KW-1278">Translocase</keyword>
<dbReference type="InterPro" id="IPR043129">
    <property type="entry name" value="ATPase_NBD"/>
</dbReference>
<dbReference type="InterPro" id="IPR004000">
    <property type="entry name" value="Actin"/>
</dbReference>
<evidence type="ECO:0000256" key="5">
    <source>
        <dbReference type="ARBA" id="ARBA00022723"/>
    </source>
</evidence>
<evidence type="ECO:0000313" key="20">
    <source>
        <dbReference type="Proteomes" id="UP000007797"/>
    </source>
</evidence>
<dbReference type="Pfam" id="PF03398">
    <property type="entry name" value="Ist1"/>
    <property type="match status" value="1"/>
</dbReference>
<keyword evidence="7" id="KW-0067">ATP-binding</keyword>
<dbReference type="Gene3D" id="3.40.50.1000">
    <property type="entry name" value="HAD superfamily/HAD-like"/>
    <property type="match status" value="1"/>
</dbReference>
<dbReference type="Gene3D" id="2.60.40.10">
    <property type="entry name" value="Immunoglobulins"/>
    <property type="match status" value="2"/>
</dbReference>
<dbReference type="RefSeq" id="XP_004357688.1">
    <property type="nucleotide sequence ID" value="XM_004357631.1"/>
</dbReference>
<dbReference type="InterPro" id="IPR001757">
    <property type="entry name" value="P_typ_ATPase"/>
</dbReference>
<dbReference type="InterPro" id="IPR018303">
    <property type="entry name" value="ATPase_P-typ_P_site"/>
</dbReference>
<comment type="similarity">
    <text evidence="2">Belongs to the IST1 family.</text>
</comment>
<feature type="domain" description="P-type ATPase A" evidence="17">
    <location>
        <begin position="946"/>
        <end position="1055"/>
    </location>
</feature>
<dbReference type="FunFam" id="3.30.420.40:FF:000058">
    <property type="entry name" value="Putative actin-related protein 5"/>
    <property type="match status" value="1"/>
</dbReference>
<organism evidence="19 20">
    <name type="scientific">Cavenderia fasciculata</name>
    <name type="common">Slime mold</name>
    <name type="synonym">Dictyostelium fasciculatum</name>
    <dbReference type="NCBI Taxonomy" id="261658"/>
    <lineage>
        <taxon>Eukaryota</taxon>
        <taxon>Amoebozoa</taxon>
        <taxon>Evosea</taxon>
        <taxon>Eumycetozoa</taxon>
        <taxon>Dictyostelia</taxon>
        <taxon>Acytosteliales</taxon>
        <taxon>Cavenderiaceae</taxon>
        <taxon>Cavenderia</taxon>
    </lineage>
</organism>
<keyword evidence="8" id="KW-0460">Magnesium</keyword>
<dbReference type="SMART" id="SM00557">
    <property type="entry name" value="IG_FLMN"/>
    <property type="match status" value="2"/>
</dbReference>
<dbReference type="InterPro" id="IPR023214">
    <property type="entry name" value="HAD_sf"/>
</dbReference>
<keyword evidence="12 16" id="KW-0472">Membrane</keyword>
<dbReference type="OrthoDB" id="3352408at2759"/>
<evidence type="ECO:0000256" key="6">
    <source>
        <dbReference type="ARBA" id="ARBA00022741"/>
    </source>
</evidence>
<dbReference type="CDD" id="cd13397">
    <property type="entry name" value="ASKHA_NBD_actin_Arp-T1-3"/>
    <property type="match status" value="1"/>
</dbReference>
<dbReference type="GO" id="GO:0015031">
    <property type="term" value="P:protein transport"/>
    <property type="evidence" value="ECO:0007669"/>
    <property type="project" value="InterPro"/>
</dbReference>
<dbReference type="Gene3D" id="3.30.420.40">
    <property type="match status" value="2"/>
</dbReference>